<feature type="compositionally biased region" description="Polar residues" evidence="1">
    <location>
        <begin position="45"/>
        <end position="57"/>
    </location>
</feature>
<feature type="region of interest" description="Disordered" evidence="1">
    <location>
        <begin position="45"/>
        <end position="124"/>
    </location>
</feature>
<dbReference type="OrthoDB" id="3787673at2759"/>
<keyword evidence="3" id="KW-1185">Reference proteome</keyword>
<feature type="compositionally biased region" description="Basic and acidic residues" evidence="1">
    <location>
        <begin position="418"/>
        <end position="431"/>
    </location>
</feature>
<feature type="compositionally biased region" description="Low complexity" evidence="1">
    <location>
        <begin position="306"/>
        <end position="322"/>
    </location>
</feature>
<reference evidence="2 3" key="1">
    <citation type="submission" date="2016-05" db="EMBL/GenBank/DDBJ databases">
        <title>Comparative analysis of secretome profiles of manganese(II)-oxidizing ascomycete fungi.</title>
        <authorList>
            <consortium name="DOE Joint Genome Institute"/>
            <person name="Zeiner C.A."/>
            <person name="Purvine S.O."/>
            <person name="Zink E.M."/>
            <person name="Wu S."/>
            <person name="Pasa-Tolic L."/>
            <person name="Chaput D.L."/>
            <person name="Haridas S."/>
            <person name="Grigoriev I.V."/>
            <person name="Santelli C.M."/>
            <person name="Hansel C.M."/>
        </authorList>
    </citation>
    <scope>NUCLEOTIDE SEQUENCE [LARGE SCALE GENOMIC DNA]</scope>
    <source>
        <strain evidence="2 3">AP3s5-JAC2a</strain>
    </source>
</reference>
<dbReference type="GeneID" id="28763549"/>
<feature type="compositionally biased region" description="Polar residues" evidence="1">
    <location>
        <begin position="271"/>
        <end position="282"/>
    </location>
</feature>
<feature type="region of interest" description="Disordered" evidence="1">
    <location>
        <begin position="144"/>
        <end position="211"/>
    </location>
</feature>
<evidence type="ECO:0000313" key="2">
    <source>
        <dbReference type="EMBL" id="OAG08387.1"/>
    </source>
</evidence>
<proteinExistence type="predicted"/>
<dbReference type="InParanoid" id="A0A177CNQ0"/>
<accession>A0A177CNQ0</accession>
<feature type="compositionally biased region" description="Polar residues" evidence="1">
    <location>
        <begin position="180"/>
        <end position="202"/>
    </location>
</feature>
<gene>
    <name evidence="2" type="ORF">CC84DRAFT_1173878</name>
</gene>
<sequence length="449" mass="48826">MPFIAILIQHSSSLLPAGTHPGFLRLSMIPKGLPTGDPALQCPTPRSTLSPVPTSKPTLKRFKSLSTRTGPKDDPFRQAQADSSPLIAIPDEDDDIFGTPCRKKRPSQRRLRGSRNRTEEHRDDDELASLLENWQAFLTPEKLKRKAGHTEPRAIGPNLRPTPKGSPLDSGAWLARHRSQSFASSSPVRSTPGSTPLQQSITEGPHIKRPRQAIANLTLKRVRCADEDEIGDYSSGLPPPNAKRTKLLSTPMKTDYEELHESKLQPPAPSKNDSPGSITQRWPPSLVNLSRKKAIRTAHASTSGLATPDASATESPSPTSSERGVRIFSSSQDTDDRRPGADDTLSSTSASSITLSPSPDTTPRSIKPGKNLSAKIVQTKRKRGAQEAGLSPTRPELKRAKLAKPPGNTEKPTALVRLDPKTDAPRRKLTTEKSNSNKTCMLARLCEVS</sequence>
<organism evidence="2 3">
    <name type="scientific">Paraphaeosphaeria sporulosa</name>
    <dbReference type="NCBI Taxonomy" id="1460663"/>
    <lineage>
        <taxon>Eukaryota</taxon>
        <taxon>Fungi</taxon>
        <taxon>Dikarya</taxon>
        <taxon>Ascomycota</taxon>
        <taxon>Pezizomycotina</taxon>
        <taxon>Dothideomycetes</taxon>
        <taxon>Pleosporomycetidae</taxon>
        <taxon>Pleosporales</taxon>
        <taxon>Massarineae</taxon>
        <taxon>Didymosphaeriaceae</taxon>
        <taxon>Paraphaeosphaeria</taxon>
    </lineage>
</organism>
<dbReference type="AlphaFoldDB" id="A0A177CNQ0"/>
<name>A0A177CNQ0_9PLEO</name>
<evidence type="ECO:0000313" key="3">
    <source>
        <dbReference type="Proteomes" id="UP000077069"/>
    </source>
</evidence>
<feature type="compositionally biased region" description="Basic residues" evidence="1">
    <location>
        <begin position="101"/>
        <end position="115"/>
    </location>
</feature>
<feature type="compositionally biased region" description="Low complexity" evidence="1">
    <location>
        <begin position="342"/>
        <end position="359"/>
    </location>
</feature>
<feature type="region of interest" description="Disordered" evidence="1">
    <location>
        <begin position="255"/>
        <end position="433"/>
    </location>
</feature>
<dbReference type="Proteomes" id="UP000077069">
    <property type="component" value="Unassembled WGS sequence"/>
</dbReference>
<evidence type="ECO:0000256" key="1">
    <source>
        <dbReference type="SAM" id="MobiDB-lite"/>
    </source>
</evidence>
<dbReference type="RefSeq" id="XP_018038752.1">
    <property type="nucleotide sequence ID" value="XM_018180063.1"/>
</dbReference>
<protein>
    <submittedName>
        <fullName evidence="2">Uncharacterized protein</fullName>
    </submittedName>
</protein>
<dbReference type="EMBL" id="KV441550">
    <property type="protein sequence ID" value="OAG08387.1"/>
    <property type="molecule type" value="Genomic_DNA"/>
</dbReference>